<dbReference type="AlphaFoldDB" id="A0A151M5U5"/>
<protein>
    <submittedName>
        <fullName evidence="1">Uncharacterized protein</fullName>
    </submittedName>
</protein>
<accession>A0A151M5U5</accession>
<comment type="caution">
    <text evidence="1">The sequence shown here is derived from an EMBL/GenBank/DDBJ whole genome shotgun (WGS) entry which is preliminary data.</text>
</comment>
<gene>
    <name evidence="1" type="ORF">Y1Q_0006843</name>
</gene>
<name>A0A151M5U5_ALLMI</name>
<proteinExistence type="predicted"/>
<dbReference type="EMBL" id="AKHW03006526">
    <property type="protein sequence ID" value="KYO19884.1"/>
    <property type="molecule type" value="Genomic_DNA"/>
</dbReference>
<evidence type="ECO:0000313" key="2">
    <source>
        <dbReference type="Proteomes" id="UP000050525"/>
    </source>
</evidence>
<sequence>MLVGNKLLGARRGTSLRHRPGAFLWGILWQYVYFCNCQHTSVLVNHLSTKLAPTVNSGIVKVANASVLIDMLKQTQLIESAPISSASEQAPCMSPKDIDNA</sequence>
<keyword evidence="2" id="KW-1185">Reference proteome</keyword>
<evidence type="ECO:0000313" key="1">
    <source>
        <dbReference type="EMBL" id="KYO19884.1"/>
    </source>
</evidence>
<organism evidence="1 2">
    <name type="scientific">Alligator mississippiensis</name>
    <name type="common">American alligator</name>
    <dbReference type="NCBI Taxonomy" id="8496"/>
    <lineage>
        <taxon>Eukaryota</taxon>
        <taxon>Metazoa</taxon>
        <taxon>Chordata</taxon>
        <taxon>Craniata</taxon>
        <taxon>Vertebrata</taxon>
        <taxon>Euteleostomi</taxon>
        <taxon>Archelosauria</taxon>
        <taxon>Archosauria</taxon>
        <taxon>Crocodylia</taxon>
        <taxon>Alligatoridae</taxon>
        <taxon>Alligatorinae</taxon>
        <taxon>Alligator</taxon>
    </lineage>
</organism>
<reference evidence="1 2" key="1">
    <citation type="journal article" date="2012" name="Genome Biol.">
        <title>Sequencing three crocodilian genomes to illuminate the evolution of archosaurs and amniotes.</title>
        <authorList>
            <person name="St John J.A."/>
            <person name="Braun E.L."/>
            <person name="Isberg S.R."/>
            <person name="Miles L.G."/>
            <person name="Chong A.Y."/>
            <person name="Gongora J."/>
            <person name="Dalzell P."/>
            <person name="Moran C."/>
            <person name="Bed'hom B."/>
            <person name="Abzhanov A."/>
            <person name="Burgess S.C."/>
            <person name="Cooksey A.M."/>
            <person name="Castoe T.A."/>
            <person name="Crawford N.G."/>
            <person name="Densmore L.D."/>
            <person name="Drew J.C."/>
            <person name="Edwards S.V."/>
            <person name="Faircloth B.C."/>
            <person name="Fujita M.K."/>
            <person name="Greenwold M.J."/>
            <person name="Hoffmann F.G."/>
            <person name="Howard J.M."/>
            <person name="Iguchi T."/>
            <person name="Janes D.E."/>
            <person name="Khan S.Y."/>
            <person name="Kohno S."/>
            <person name="de Koning A.J."/>
            <person name="Lance S.L."/>
            <person name="McCarthy F.M."/>
            <person name="McCormack J.E."/>
            <person name="Merchant M.E."/>
            <person name="Peterson D.G."/>
            <person name="Pollock D.D."/>
            <person name="Pourmand N."/>
            <person name="Raney B.J."/>
            <person name="Roessler K.A."/>
            <person name="Sanford J.R."/>
            <person name="Sawyer R.H."/>
            <person name="Schmidt C.J."/>
            <person name="Triplett E.W."/>
            <person name="Tuberville T.D."/>
            <person name="Venegas-Anaya M."/>
            <person name="Howard J.T."/>
            <person name="Jarvis E.D."/>
            <person name="Guillette L.J.Jr."/>
            <person name="Glenn T.C."/>
            <person name="Green R.E."/>
            <person name="Ray D.A."/>
        </authorList>
    </citation>
    <scope>NUCLEOTIDE SEQUENCE [LARGE SCALE GENOMIC DNA]</scope>
    <source>
        <strain evidence="1">KSC_2009_1</strain>
    </source>
</reference>
<dbReference type="Proteomes" id="UP000050525">
    <property type="component" value="Unassembled WGS sequence"/>
</dbReference>